<dbReference type="EMBL" id="CP001154">
    <property type="protein sequence ID" value="ACO73978.1"/>
    <property type="molecule type" value="Genomic_DNA"/>
</dbReference>
<evidence type="ECO:0000313" key="3">
    <source>
        <dbReference type="Proteomes" id="UP000002010"/>
    </source>
</evidence>
<sequence>MTGPCGPLQRSLPAGRGRFAFHSAGSVQASCRVLRRCRAGQKPARPEWHEDRQGCPALAPQGA</sequence>
<name>C1D5U7_LARHH</name>
<gene>
    <name evidence="2" type="ordered locus">LHK_00986</name>
</gene>
<accession>C1D5U7</accession>
<reference evidence="2 3" key="1">
    <citation type="journal article" date="2009" name="PLoS Genet.">
        <title>The complete genome and proteome of Laribacter hongkongensis reveal potential mechanisms for adaptations to different temperatures and habitats.</title>
        <authorList>
            <person name="Woo P.C."/>
            <person name="Lau S.K."/>
            <person name="Tse H."/>
            <person name="Teng J.L."/>
            <person name="Curreem S.O."/>
            <person name="Tsang A.K."/>
            <person name="Fan R.Y."/>
            <person name="Wong G.K."/>
            <person name="Huang Y."/>
            <person name="Loman N.J."/>
            <person name="Snyder L.A."/>
            <person name="Cai J.J."/>
            <person name="Huang J.D."/>
            <person name="Mak W."/>
            <person name="Pallen M.J."/>
            <person name="Lok S."/>
            <person name="Yuen K.Y."/>
        </authorList>
    </citation>
    <scope>NUCLEOTIDE SEQUENCE [LARGE SCALE GENOMIC DNA]</scope>
    <source>
        <strain evidence="2 3">HLHK9</strain>
    </source>
</reference>
<dbReference type="HOGENOM" id="CLU_2880328_0_0_4"/>
<dbReference type="KEGG" id="lhk:LHK_00986"/>
<proteinExistence type="predicted"/>
<organism evidence="2 3">
    <name type="scientific">Laribacter hongkongensis (strain HLHK9)</name>
    <dbReference type="NCBI Taxonomy" id="557598"/>
    <lineage>
        <taxon>Bacteria</taxon>
        <taxon>Pseudomonadati</taxon>
        <taxon>Pseudomonadota</taxon>
        <taxon>Betaproteobacteria</taxon>
        <taxon>Neisseriales</taxon>
        <taxon>Aquaspirillaceae</taxon>
        <taxon>Laribacter</taxon>
    </lineage>
</organism>
<feature type="compositionally biased region" description="Basic and acidic residues" evidence="1">
    <location>
        <begin position="44"/>
        <end position="53"/>
    </location>
</feature>
<protein>
    <submittedName>
        <fullName evidence="2">Uncharacterized protein</fullName>
    </submittedName>
</protein>
<evidence type="ECO:0000313" key="2">
    <source>
        <dbReference type="EMBL" id="ACO73978.1"/>
    </source>
</evidence>
<feature type="region of interest" description="Disordered" evidence="1">
    <location>
        <begin position="41"/>
        <end position="63"/>
    </location>
</feature>
<dbReference type="Proteomes" id="UP000002010">
    <property type="component" value="Chromosome"/>
</dbReference>
<dbReference type="AlphaFoldDB" id="C1D5U7"/>
<dbReference type="STRING" id="557598.LHK_00986"/>
<keyword evidence="3" id="KW-1185">Reference proteome</keyword>
<evidence type="ECO:0000256" key="1">
    <source>
        <dbReference type="SAM" id="MobiDB-lite"/>
    </source>
</evidence>